<gene>
    <name evidence="2" type="ORF">Taro_012166</name>
</gene>
<evidence type="ECO:0000313" key="3">
    <source>
        <dbReference type="Proteomes" id="UP000652761"/>
    </source>
</evidence>
<organism evidence="2 3">
    <name type="scientific">Colocasia esculenta</name>
    <name type="common">Wild taro</name>
    <name type="synonym">Arum esculentum</name>
    <dbReference type="NCBI Taxonomy" id="4460"/>
    <lineage>
        <taxon>Eukaryota</taxon>
        <taxon>Viridiplantae</taxon>
        <taxon>Streptophyta</taxon>
        <taxon>Embryophyta</taxon>
        <taxon>Tracheophyta</taxon>
        <taxon>Spermatophyta</taxon>
        <taxon>Magnoliopsida</taxon>
        <taxon>Liliopsida</taxon>
        <taxon>Araceae</taxon>
        <taxon>Aroideae</taxon>
        <taxon>Colocasieae</taxon>
        <taxon>Colocasia</taxon>
    </lineage>
</organism>
<evidence type="ECO:0000256" key="1">
    <source>
        <dbReference type="SAM" id="MobiDB-lite"/>
    </source>
</evidence>
<sequence length="53" mass="5148">MAASKGVAGVDVSSAADVEGGSVSLPGVESDVYQCSSRCRNAVVPASPSHPTG</sequence>
<protein>
    <submittedName>
        <fullName evidence="2">Uncharacterized protein</fullName>
    </submittedName>
</protein>
<name>A0A843UCU5_COLES</name>
<dbReference type="EMBL" id="NMUH01000472">
    <property type="protein sequence ID" value="MQL79714.1"/>
    <property type="molecule type" value="Genomic_DNA"/>
</dbReference>
<feature type="compositionally biased region" description="Low complexity" evidence="1">
    <location>
        <begin position="1"/>
        <end position="18"/>
    </location>
</feature>
<proteinExistence type="predicted"/>
<evidence type="ECO:0000313" key="2">
    <source>
        <dbReference type="EMBL" id="MQL79714.1"/>
    </source>
</evidence>
<keyword evidence="3" id="KW-1185">Reference proteome</keyword>
<comment type="caution">
    <text evidence="2">The sequence shown here is derived from an EMBL/GenBank/DDBJ whole genome shotgun (WGS) entry which is preliminary data.</text>
</comment>
<dbReference type="AlphaFoldDB" id="A0A843UCU5"/>
<accession>A0A843UCU5</accession>
<feature type="region of interest" description="Disordered" evidence="1">
    <location>
        <begin position="1"/>
        <end position="23"/>
    </location>
</feature>
<dbReference type="Proteomes" id="UP000652761">
    <property type="component" value="Unassembled WGS sequence"/>
</dbReference>
<reference evidence="2" key="1">
    <citation type="submission" date="2017-07" db="EMBL/GenBank/DDBJ databases">
        <title>Taro Niue Genome Assembly and Annotation.</title>
        <authorList>
            <person name="Atibalentja N."/>
            <person name="Keating K."/>
            <person name="Fields C.J."/>
        </authorList>
    </citation>
    <scope>NUCLEOTIDE SEQUENCE</scope>
    <source>
        <strain evidence="2">Niue_2</strain>
        <tissue evidence="2">Leaf</tissue>
    </source>
</reference>
<feature type="non-terminal residue" evidence="2">
    <location>
        <position position="1"/>
    </location>
</feature>